<reference evidence="11 12" key="1">
    <citation type="journal article" date="2022" name="bioRxiv">
        <title>Genomics of Preaxostyla Flagellates Illuminates Evolutionary Transitions and the Path Towards Mitochondrial Loss.</title>
        <authorList>
            <person name="Novak L.V.F."/>
            <person name="Treitli S.C."/>
            <person name="Pyrih J."/>
            <person name="Halakuc P."/>
            <person name="Pipaliya S.V."/>
            <person name="Vacek V."/>
            <person name="Brzon O."/>
            <person name="Soukal P."/>
            <person name="Eme L."/>
            <person name="Dacks J.B."/>
            <person name="Karnkowska A."/>
            <person name="Elias M."/>
            <person name="Hampl V."/>
        </authorList>
    </citation>
    <scope>NUCLEOTIDE SEQUENCE [LARGE SCALE GENOMIC DNA]</scope>
    <source>
        <strain evidence="11">NAU3</strain>
        <tissue evidence="11">Gut</tissue>
    </source>
</reference>
<evidence type="ECO:0000256" key="1">
    <source>
        <dbReference type="ARBA" id="ARBA00009794"/>
    </source>
</evidence>
<keyword evidence="6 7" id="KW-0539">Nucleus</keyword>
<feature type="domain" description="60S ribosomal export protein NMD3 OB-fold" evidence="9">
    <location>
        <begin position="310"/>
        <end position="391"/>
    </location>
</feature>
<organism evidence="11 12">
    <name type="scientific">Blattamonas nauphoetae</name>
    <dbReference type="NCBI Taxonomy" id="2049346"/>
    <lineage>
        <taxon>Eukaryota</taxon>
        <taxon>Metamonada</taxon>
        <taxon>Preaxostyla</taxon>
        <taxon>Oxymonadida</taxon>
        <taxon>Blattamonas</taxon>
    </lineage>
</organism>
<dbReference type="InterPro" id="IPR039768">
    <property type="entry name" value="Nmd3"/>
</dbReference>
<evidence type="ECO:0000313" key="12">
    <source>
        <dbReference type="Proteomes" id="UP001281761"/>
    </source>
</evidence>
<dbReference type="InterPro" id="IPR048898">
    <property type="entry name" value="OB_NMD3"/>
</dbReference>
<evidence type="ECO:0000256" key="6">
    <source>
        <dbReference type="ARBA" id="ARBA00023242"/>
    </source>
</evidence>
<sequence length="524" mass="59980">MMEAFNPDLSVGNILCCVCGVSIPPNPSNKCANCLRAQVDITESISRQNILIFCRGCERYLQPPRSWVTCDLESPELLTICLKTLKGLNKVRLIEAKFIWTEPHSRRVIVRLTVQKEVLGAILQQEFDVVFVVKTQQCDTCTRAMAHDTWNAVVQMRQKVDHKRTFLYLEQLIIKHKAQKDCLRIKSFPDGIDFYFNLKQHAIRFAQFIQDFVPTRMKESEQLISQDFQSNTSNSKYAMSLEILPVCRDDLVFLPPQVSRKCGSISQLCVVSKVTQSIHLMDPDRMTFSECTGSLYWSHPFTVLGTAADMVEFQVIDSVPSGPIIGKHQKADVTLRRSNRMGDSEVLVRSHLGAILNPGDFVLGFDLESLNYGDALHGWKGVVPDVIVVRKTFPQSRKRLERRKMWTMKHLDAEQDESEMKKDVEDRRMRDEEIFTRTVEEDKEYRQNFALFKAQKKAHHRQSAVAAEVMPGMNTEIDEEDEGEEDSDDLIGLDELIDDLEIDGGEQAEDPELRNLVDSLNVQF</sequence>
<dbReference type="Pfam" id="PF21193">
    <property type="entry name" value="NMD_SH3"/>
    <property type="match status" value="1"/>
</dbReference>
<evidence type="ECO:0000256" key="5">
    <source>
        <dbReference type="ARBA" id="ARBA00022927"/>
    </source>
</evidence>
<dbReference type="InterPro" id="IPR048899">
    <property type="entry name" value="NMD_SH3"/>
</dbReference>
<name>A0ABQ9YKP2_9EUKA</name>
<comment type="similarity">
    <text evidence="1 7">Belongs to the NMD3 family.</text>
</comment>
<gene>
    <name evidence="11" type="ORF">BLNAU_854</name>
</gene>
<evidence type="ECO:0000259" key="8">
    <source>
        <dbReference type="Pfam" id="PF04981"/>
    </source>
</evidence>
<keyword evidence="3 7" id="KW-0813">Transport</keyword>
<accession>A0ABQ9YKP2</accession>
<dbReference type="EMBL" id="JARBJD010000003">
    <property type="protein sequence ID" value="KAK2964323.1"/>
    <property type="molecule type" value="Genomic_DNA"/>
</dbReference>
<dbReference type="Pfam" id="PF04981">
    <property type="entry name" value="NMD3"/>
    <property type="match status" value="1"/>
</dbReference>
<protein>
    <recommendedName>
        <fullName evidence="2 7">60S ribosomal export protein NMD3</fullName>
    </recommendedName>
</protein>
<dbReference type="PANTHER" id="PTHR12746:SF2">
    <property type="entry name" value="60S RIBOSOMAL EXPORT PROTEIN NMD3"/>
    <property type="match status" value="1"/>
</dbReference>
<evidence type="ECO:0000256" key="2">
    <source>
        <dbReference type="ARBA" id="ARBA00017035"/>
    </source>
</evidence>
<comment type="subcellular location">
    <subcellularLocation>
        <location evidence="7">Cytoplasm</location>
    </subcellularLocation>
    <subcellularLocation>
        <location evidence="7">Nucleus</location>
    </subcellularLocation>
</comment>
<keyword evidence="12" id="KW-1185">Reference proteome</keyword>
<feature type="domain" description="Nmd3 N-terminal" evidence="8">
    <location>
        <begin position="16"/>
        <end position="243"/>
    </location>
</feature>
<evidence type="ECO:0000256" key="7">
    <source>
        <dbReference type="RuleBase" id="RU364108"/>
    </source>
</evidence>
<feature type="domain" description="60S ribosomal export protein NMD3 SH3" evidence="10">
    <location>
        <begin position="246"/>
        <end position="287"/>
    </location>
</feature>
<keyword evidence="4 7" id="KW-0963">Cytoplasm</keyword>
<comment type="function">
    <text evidence="7">Acts as an adapter for the XPO1/CRM1-mediated export of the 60S ribosomal subunit.</text>
</comment>
<dbReference type="Pfam" id="PF21192">
    <property type="entry name" value="OB_NMD3"/>
    <property type="match status" value="1"/>
</dbReference>
<dbReference type="PANTHER" id="PTHR12746">
    <property type="entry name" value="NONSENSE-MEDIATED MRNA DECAY PROTEIN 3"/>
    <property type="match status" value="1"/>
</dbReference>
<dbReference type="InterPro" id="IPR007064">
    <property type="entry name" value="Nmd3_N"/>
</dbReference>
<evidence type="ECO:0000256" key="4">
    <source>
        <dbReference type="ARBA" id="ARBA00022490"/>
    </source>
</evidence>
<evidence type="ECO:0000256" key="3">
    <source>
        <dbReference type="ARBA" id="ARBA00022448"/>
    </source>
</evidence>
<proteinExistence type="inferred from homology"/>
<evidence type="ECO:0000259" key="9">
    <source>
        <dbReference type="Pfam" id="PF21192"/>
    </source>
</evidence>
<keyword evidence="5 7" id="KW-0653">Protein transport</keyword>
<dbReference type="Proteomes" id="UP001281761">
    <property type="component" value="Unassembled WGS sequence"/>
</dbReference>
<evidence type="ECO:0000259" key="10">
    <source>
        <dbReference type="Pfam" id="PF21193"/>
    </source>
</evidence>
<comment type="caution">
    <text evidence="11">The sequence shown here is derived from an EMBL/GenBank/DDBJ whole genome shotgun (WGS) entry which is preliminary data.</text>
</comment>
<evidence type="ECO:0000313" key="11">
    <source>
        <dbReference type="EMBL" id="KAK2964323.1"/>
    </source>
</evidence>